<feature type="compositionally biased region" description="Polar residues" evidence="21">
    <location>
        <begin position="316"/>
        <end position="328"/>
    </location>
</feature>
<dbReference type="PANTHER" id="PTHR12659">
    <property type="entry name" value="RHO-TYPE GTPASE ACTIVATING PROTEIN"/>
    <property type="match status" value="1"/>
</dbReference>
<evidence type="ECO:0000256" key="7">
    <source>
        <dbReference type="ARBA" id="ARBA00022490"/>
    </source>
</evidence>
<feature type="region of interest" description="Disordered" evidence="21">
    <location>
        <begin position="315"/>
        <end position="377"/>
    </location>
</feature>
<feature type="compositionally biased region" description="Low complexity" evidence="21">
    <location>
        <begin position="448"/>
        <end position="458"/>
    </location>
</feature>
<feature type="compositionally biased region" description="Basic residues" evidence="21">
    <location>
        <begin position="438"/>
        <end position="447"/>
    </location>
</feature>
<feature type="region of interest" description="Disordered" evidence="21">
    <location>
        <begin position="117"/>
        <end position="175"/>
    </location>
</feature>
<dbReference type="Gene3D" id="3.30.530.20">
    <property type="match status" value="1"/>
</dbReference>
<feature type="region of interest" description="Disordered" evidence="21">
    <location>
        <begin position="497"/>
        <end position="573"/>
    </location>
</feature>
<dbReference type="SMART" id="SM00234">
    <property type="entry name" value="START"/>
    <property type="match status" value="1"/>
</dbReference>
<evidence type="ECO:0000256" key="9">
    <source>
        <dbReference type="ARBA" id="ARBA00022677"/>
    </source>
</evidence>
<keyword evidence="13" id="KW-0472">Membrane</keyword>
<evidence type="ECO:0000256" key="10">
    <source>
        <dbReference type="ARBA" id="ARBA00022949"/>
    </source>
</evidence>
<comment type="subunit">
    <text evidence="17">Interacts with EF1A1, facilitates EF1A1 distribution to the membrane periphery and ruffles upon growth factor stimulation and suppresses cell migration. Interacts with tensin TNS1 (via N-terminus); the interaction is decreased by phosphorylation of TNS1. Interacts with TNS3 and PTEN; in resting cells, interacts with TNS3 (via C2 tensin-type domain) but, following growth factor stimulation, TNS3 and PTEN are phosphorylated which leads to weakened interaction with TNS3 and enhanced interaction with PTEN. Interacts (via C-terminus) with tensin TNS4 (via SH2 domain); the interaction is independent of tyrosine phosphorylation of DLC1.</text>
</comment>
<accession>A0A3Q0RQV4</accession>
<keyword evidence="8" id="KW-0597">Phosphoprotein</keyword>
<evidence type="ECO:0000259" key="23">
    <source>
        <dbReference type="PROSITE" id="PS50848"/>
    </source>
</evidence>
<evidence type="ECO:0000256" key="2">
    <source>
        <dbReference type="ARBA" id="ARBA00004346"/>
    </source>
</evidence>
<feature type="domain" description="START" evidence="23">
    <location>
        <begin position="896"/>
        <end position="1090"/>
    </location>
</feature>
<dbReference type="GO" id="GO:0005811">
    <property type="term" value="C:lipid droplet"/>
    <property type="evidence" value="ECO:0007669"/>
    <property type="project" value="UniProtKB-SubCell"/>
</dbReference>
<evidence type="ECO:0000256" key="5">
    <source>
        <dbReference type="ARBA" id="ARBA00014465"/>
    </source>
</evidence>
<dbReference type="Proteomes" id="UP000261340">
    <property type="component" value="Unplaced"/>
</dbReference>
<dbReference type="FunFam" id="3.30.530.20:FF:000009">
    <property type="entry name" value="StAR related lipid transfer domain containing 13"/>
    <property type="match status" value="1"/>
</dbReference>
<keyword evidence="10" id="KW-0965">Cell junction</keyword>
<evidence type="ECO:0000256" key="4">
    <source>
        <dbReference type="ARBA" id="ARBA00004502"/>
    </source>
</evidence>
<keyword evidence="7" id="KW-0963">Cytoplasm</keyword>
<evidence type="ECO:0000313" key="25">
    <source>
        <dbReference type="Proteomes" id="UP000261340"/>
    </source>
</evidence>
<keyword evidence="12" id="KW-0496">Mitochondrion</keyword>
<dbReference type="InterPro" id="IPR001660">
    <property type="entry name" value="SAM"/>
</dbReference>
<dbReference type="PROSITE" id="PS50238">
    <property type="entry name" value="RHOGAP"/>
    <property type="match status" value="1"/>
</dbReference>
<dbReference type="OMA" id="AMSHESM"/>
<comment type="subunit">
    <text evidence="18">Homodimer. Interacts with TAX1BP1.</text>
</comment>
<evidence type="ECO:0000259" key="22">
    <source>
        <dbReference type="PROSITE" id="PS50238"/>
    </source>
</evidence>
<evidence type="ECO:0000256" key="13">
    <source>
        <dbReference type="ARBA" id="ARBA00023136"/>
    </source>
</evidence>
<feature type="region of interest" description="Disordered" evidence="21">
    <location>
        <begin position="197"/>
        <end position="222"/>
    </location>
</feature>
<evidence type="ECO:0000256" key="17">
    <source>
        <dbReference type="ARBA" id="ARBA00046839"/>
    </source>
</evidence>
<dbReference type="FunFam" id="1.10.287.2070:FF:000001">
    <property type="entry name" value="StAR-related lipid transfer domain-containing 13"/>
    <property type="match status" value="1"/>
</dbReference>
<dbReference type="InterPro" id="IPR002913">
    <property type="entry name" value="START_lipid-bd_dom"/>
</dbReference>
<evidence type="ECO:0000256" key="16">
    <source>
        <dbReference type="ARBA" id="ARBA00032733"/>
    </source>
</evidence>
<evidence type="ECO:0000256" key="19">
    <source>
        <dbReference type="ARBA" id="ARBA00067490"/>
    </source>
</evidence>
<dbReference type="InterPro" id="IPR023393">
    <property type="entry name" value="START-like_dom_sf"/>
</dbReference>
<evidence type="ECO:0000256" key="18">
    <source>
        <dbReference type="ARBA" id="ARBA00065039"/>
    </source>
</evidence>
<dbReference type="GO" id="GO:0008289">
    <property type="term" value="F:lipid binding"/>
    <property type="evidence" value="ECO:0007669"/>
    <property type="project" value="InterPro"/>
</dbReference>
<feature type="compositionally biased region" description="Polar residues" evidence="21">
    <location>
        <begin position="506"/>
        <end position="519"/>
    </location>
</feature>
<dbReference type="Gene3D" id="1.10.555.10">
    <property type="entry name" value="Rho GTPase activation protein"/>
    <property type="match status" value="1"/>
</dbReference>
<keyword evidence="25" id="KW-1185">Reference proteome</keyword>
<feature type="region of interest" description="Disordered" evidence="21">
    <location>
        <begin position="415"/>
        <end position="458"/>
    </location>
</feature>
<evidence type="ECO:0000256" key="15">
    <source>
        <dbReference type="ARBA" id="ARBA00030675"/>
    </source>
</evidence>
<feature type="compositionally biased region" description="Polar residues" evidence="21">
    <location>
        <begin position="131"/>
        <end position="154"/>
    </location>
</feature>
<keyword evidence="11" id="KW-0007">Acetylation</keyword>
<dbReference type="GO" id="GO:0045121">
    <property type="term" value="C:membrane raft"/>
    <property type="evidence" value="ECO:0007669"/>
    <property type="project" value="TreeGrafter"/>
</dbReference>
<comment type="subcellular location">
    <subcellularLocation>
        <location evidence="1">Cell junction</location>
        <location evidence="1">Focal adhesion</location>
    </subcellularLocation>
    <subcellularLocation>
        <location evidence="3">Cytoplasm</location>
    </subcellularLocation>
    <subcellularLocation>
        <location evidence="4">Lipid droplet</location>
    </subcellularLocation>
    <subcellularLocation>
        <location evidence="2">Mitochondrion membrane</location>
        <topology evidence="2">Peripheral membrane protein</topology>
        <orientation evidence="2">Cytoplasmic side</orientation>
    </subcellularLocation>
</comment>
<dbReference type="GeneTree" id="ENSGT00950000183061"/>
<dbReference type="CDD" id="cd04375">
    <property type="entry name" value="RhoGAP_DLC1"/>
    <property type="match status" value="1"/>
</dbReference>
<evidence type="ECO:0000256" key="20">
    <source>
        <dbReference type="ARBA" id="ARBA00076865"/>
    </source>
</evidence>
<keyword evidence="9" id="KW-0551">Lipid droplet</keyword>
<evidence type="ECO:0000256" key="1">
    <source>
        <dbReference type="ARBA" id="ARBA00004246"/>
    </source>
</evidence>
<name>A0A3Q0RQV4_AMPCI</name>
<evidence type="ECO:0000256" key="6">
    <source>
        <dbReference type="ARBA" id="ARBA00022468"/>
    </source>
</evidence>
<evidence type="ECO:0000256" key="21">
    <source>
        <dbReference type="SAM" id="MobiDB-lite"/>
    </source>
</evidence>
<dbReference type="SUPFAM" id="SSF47769">
    <property type="entry name" value="SAM/Pointed domain"/>
    <property type="match status" value="1"/>
</dbReference>
<evidence type="ECO:0000256" key="14">
    <source>
        <dbReference type="ARBA" id="ARBA00030542"/>
    </source>
</evidence>
<dbReference type="PROSITE" id="PS50848">
    <property type="entry name" value="START"/>
    <property type="match status" value="1"/>
</dbReference>
<dbReference type="FunFam" id="1.10.555.10:FF:000007">
    <property type="entry name" value="rho GTPase-activating protein 7 isoform X2"/>
    <property type="match status" value="1"/>
</dbReference>
<dbReference type="CDD" id="cd08869">
    <property type="entry name" value="START_RhoGAP"/>
    <property type="match status" value="1"/>
</dbReference>
<dbReference type="InterPro" id="IPR013761">
    <property type="entry name" value="SAM/pointed_sf"/>
</dbReference>
<dbReference type="PANTHER" id="PTHR12659:SF2">
    <property type="entry name" value="RHO GTPASE-ACTIVATING PROTEIN 7"/>
    <property type="match status" value="1"/>
</dbReference>
<organism evidence="24 25">
    <name type="scientific">Amphilophus citrinellus</name>
    <name type="common">Midas cichlid</name>
    <name type="synonym">Cichlasoma citrinellum</name>
    <dbReference type="NCBI Taxonomy" id="61819"/>
    <lineage>
        <taxon>Eukaryota</taxon>
        <taxon>Metazoa</taxon>
        <taxon>Chordata</taxon>
        <taxon>Craniata</taxon>
        <taxon>Vertebrata</taxon>
        <taxon>Euteleostomi</taxon>
        <taxon>Actinopterygii</taxon>
        <taxon>Neopterygii</taxon>
        <taxon>Teleostei</taxon>
        <taxon>Neoteleostei</taxon>
        <taxon>Acanthomorphata</taxon>
        <taxon>Ovalentaria</taxon>
        <taxon>Cichlomorphae</taxon>
        <taxon>Cichliformes</taxon>
        <taxon>Cichlidae</taxon>
        <taxon>New World cichlids</taxon>
        <taxon>Cichlasomatinae</taxon>
        <taxon>Heroini</taxon>
        <taxon>Amphilophus</taxon>
    </lineage>
</organism>
<evidence type="ECO:0000313" key="24">
    <source>
        <dbReference type="Ensembl" id="ENSACIP00000012981.1"/>
    </source>
</evidence>
<reference evidence="24" key="2">
    <citation type="submission" date="2025-09" db="UniProtKB">
        <authorList>
            <consortium name="Ensembl"/>
        </authorList>
    </citation>
    <scope>IDENTIFICATION</scope>
</reference>
<dbReference type="SUPFAM" id="SSF55961">
    <property type="entry name" value="Bet v1-like"/>
    <property type="match status" value="1"/>
</dbReference>
<evidence type="ECO:0000256" key="11">
    <source>
        <dbReference type="ARBA" id="ARBA00022990"/>
    </source>
</evidence>
<dbReference type="InterPro" id="IPR008936">
    <property type="entry name" value="Rho_GTPase_activation_prot"/>
</dbReference>
<dbReference type="Pfam" id="PF07647">
    <property type="entry name" value="SAM_2"/>
    <property type="match status" value="1"/>
</dbReference>
<protein>
    <recommendedName>
        <fullName evidence="5">Rho GTPase-activating protein 7</fullName>
    </recommendedName>
    <alternativeName>
        <fullName evidence="15">Rho-type GTPase-activating protein 7</fullName>
    </alternativeName>
    <alternativeName>
        <fullName evidence="16">START domain-containing protein 12</fullName>
    </alternativeName>
    <alternativeName>
        <fullName evidence="20">START domain-containing protein 13</fullName>
    </alternativeName>
    <alternativeName>
        <fullName evidence="14">StAR-related lipid transfer protein 12</fullName>
    </alternativeName>
    <alternativeName>
        <fullName evidence="19">StAR-related lipid transfer protein 13</fullName>
    </alternativeName>
</protein>
<evidence type="ECO:0000256" key="3">
    <source>
        <dbReference type="ARBA" id="ARBA00004496"/>
    </source>
</evidence>
<dbReference type="GO" id="GO:0005096">
    <property type="term" value="F:GTPase activator activity"/>
    <property type="evidence" value="ECO:0007669"/>
    <property type="project" value="UniProtKB-KW"/>
</dbReference>
<sequence>MFHPFFSVEIEAKEACTWLRAAGFPQYAQLYEDAQFPIDISSVTRDHDFLDRDAIEALCRRLNTLNKCALMRLEISPQRKRSEDSDEDEPCAISGRWTFQRDSKRWSRMEELEVFSALPTDASQPPFPKDQASQKGKLTLREGTSSESVLTDLSEQPEVGSIHSSGSGGRGEEKTHGAALVNEAVPANATRASSVASMCSSSGTGGSGCANEDSLSDGLPPSPLETLRQFTFDVKTGVGKSTRSRAKSFLKRMESLRLRSGSSSKRKKKGTTSGGKIEISGPVVKEGLDDDKLRRLNCVDISSLNLNQNLNHLRNPTQTMTLNRNRSVSYSTQTSNGSTGSTGSSQSEASSGSAVSTPSPVTRARSHSAAASSGKRGGMYLEGFDPFSILQQVEEEEEEEEGMIFFYLPEGHKPGTFPKALQDGSSRSNDNGNSVILRGRHSRRQRRGSSGSVDSRLSFYDNVPYTEREEEEGDERKLDEVLQHVSGLQRFVNAWSEDEEGDSDSALDSASPCPSSPLQNRLEEAENGSDQDSTGNPLGEGEDGMRERRDSGVGASLTRTSRPQKLRWPSFQNSHRPSLASAQLQISCQSVLQMNLLQKLSLLQLTALLEKHTPTNKHGFSWAVPKFIKRIKVRDYKDRNVFGVPLQVIVQRTGQPLPQGIQQAMRYLRNQCLDQVGLFRKSGVKSRIQALRQMNEASGADGGGVNYEGQSAYDVADMLKQYFRDLPEPLLTSKLSETFLQIYQYMPKELRLQAARAAVLLLPDENREALRTLLCLLSDVTASVAENQMTPTNLAVCLAPSVFHLNTLRRKESSSPRMMNRKQTLGKPDQRDLNENLAATHGLAHMIQECRKLFRIPEEMNRCRNSYMEQALLPQRLEELAGEEAAHGGYRAYLQDSLDTLLKEAKDKFKGYDSCSTPEHADLACRKVHDGFPLRLWKVTVEVPAAPEEVLTRVLREQGHWDEDLLESRVVETLDDRTEVYQYVRNSMAPHPIRDHVILRTWVTDLPKGACALVCTSVDHEGAPVVGVRANVLTSRYFIEPCGANKSRLTHISRNDCRGRFPEWYNKLYGHLCAAEVARIRDSFTASMDK</sequence>
<keyword evidence="6" id="KW-0343">GTPase activation</keyword>
<dbReference type="InterPro" id="IPR000198">
    <property type="entry name" value="RhoGAP_dom"/>
</dbReference>
<feature type="domain" description="Rho-GAP" evidence="22">
    <location>
        <begin position="644"/>
        <end position="854"/>
    </location>
</feature>
<proteinExistence type="predicted"/>
<reference evidence="24" key="1">
    <citation type="submission" date="2025-08" db="UniProtKB">
        <authorList>
            <consortium name="Ensembl"/>
        </authorList>
    </citation>
    <scope>IDENTIFICATION</scope>
</reference>
<dbReference type="SMART" id="SM00324">
    <property type="entry name" value="RhoGAP"/>
    <property type="match status" value="1"/>
</dbReference>
<evidence type="ECO:0000256" key="12">
    <source>
        <dbReference type="ARBA" id="ARBA00023128"/>
    </source>
</evidence>
<dbReference type="GO" id="GO:0005925">
    <property type="term" value="C:focal adhesion"/>
    <property type="evidence" value="ECO:0007669"/>
    <property type="project" value="UniProtKB-SubCell"/>
</dbReference>
<dbReference type="GO" id="GO:0030036">
    <property type="term" value="P:actin cytoskeleton organization"/>
    <property type="evidence" value="ECO:0007669"/>
    <property type="project" value="TreeGrafter"/>
</dbReference>
<feature type="compositionally biased region" description="Low complexity" evidence="21">
    <location>
        <begin position="329"/>
        <end position="374"/>
    </location>
</feature>
<dbReference type="GO" id="GO:0031966">
    <property type="term" value="C:mitochondrial membrane"/>
    <property type="evidence" value="ECO:0007669"/>
    <property type="project" value="UniProtKB-SubCell"/>
</dbReference>
<dbReference type="GO" id="GO:0035023">
    <property type="term" value="P:regulation of Rho protein signal transduction"/>
    <property type="evidence" value="ECO:0007669"/>
    <property type="project" value="TreeGrafter"/>
</dbReference>
<dbReference type="STRING" id="61819.ENSACIP00000012981"/>
<dbReference type="Gene3D" id="1.10.287.2070">
    <property type="match status" value="1"/>
</dbReference>
<dbReference type="GO" id="GO:0007165">
    <property type="term" value="P:signal transduction"/>
    <property type="evidence" value="ECO:0007669"/>
    <property type="project" value="InterPro"/>
</dbReference>
<dbReference type="SUPFAM" id="SSF48350">
    <property type="entry name" value="GTPase activation domain, GAP"/>
    <property type="match status" value="1"/>
</dbReference>
<dbReference type="Pfam" id="PF01852">
    <property type="entry name" value="START"/>
    <property type="match status" value="1"/>
</dbReference>
<feature type="compositionally biased region" description="Low complexity" evidence="21">
    <location>
        <begin position="423"/>
        <end position="434"/>
    </location>
</feature>
<feature type="region of interest" description="Disordered" evidence="21">
    <location>
        <begin position="241"/>
        <end position="279"/>
    </location>
</feature>
<evidence type="ECO:0000256" key="8">
    <source>
        <dbReference type="ARBA" id="ARBA00022553"/>
    </source>
</evidence>
<dbReference type="Ensembl" id="ENSACIT00000013343.1">
    <property type="protein sequence ID" value="ENSACIP00000012981.1"/>
    <property type="gene ID" value="ENSACIG00000010095.1"/>
</dbReference>
<dbReference type="Pfam" id="PF00620">
    <property type="entry name" value="RhoGAP"/>
    <property type="match status" value="1"/>
</dbReference>
<dbReference type="AlphaFoldDB" id="A0A3Q0RQV4"/>